<dbReference type="EC" id="2.3.2.6" evidence="10 15"/>
<dbReference type="InterPro" id="IPR016181">
    <property type="entry name" value="Acyl_CoA_acyltransferase"/>
</dbReference>
<dbReference type="AlphaFoldDB" id="A0A432YH22"/>
<evidence type="ECO:0000256" key="4">
    <source>
        <dbReference type="ARBA" id="ARBA00023315"/>
    </source>
</evidence>
<comment type="catalytic activity">
    <reaction evidence="6 15">
        <text>N-terminal L-arginyl-[protein] + L-leucyl-tRNA(Leu) = N-terminal L-leucyl-L-arginyl-[protein] + tRNA(Leu) + H(+)</text>
        <dbReference type="Rhea" id="RHEA:50416"/>
        <dbReference type="Rhea" id="RHEA-COMP:9613"/>
        <dbReference type="Rhea" id="RHEA-COMP:9622"/>
        <dbReference type="Rhea" id="RHEA-COMP:12672"/>
        <dbReference type="Rhea" id="RHEA-COMP:12673"/>
        <dbReference type="ChEBI" id="CHEBI:15378"/>
        <dbReference type="ChEBI" id="CHEBI:64719"/>
        <dbReference type="ChEBI" id="CHEBI:78442"/>
        <dbReference type="ChEBI" id="CHEBI:78494"/>
        <dbReference type="ChEBI" id="CHEBI:133044"/>
        <dbReference type="EC" id="2.3.2.6"/>
    </reaction>
</comment>
<evidence type="ECO:0000256" key="15">
    <source>
        <dbReference type="HAMAP-Rule" id="MF_00688"/>
    </source>
</evidence>
<dbReference type="SUPFAM" id="SSF55729">
    <property type="entry name" value="Acyl-CoA N-acyltransferases (Nat)"/>
    <property type="match status" value="1"/>
</dbReference>
<evidence type="ECO:0000256" key="8">
    <source>
        <dbReference type="ARBA" id="ARBA00054043"/>
    </source>
</evidence>
<comment type="catalytic activity">
    <reaction evidence="5 15">
        <text>L-phenylalanyl-tRNA(Phe) + an N-terminal L-alpha-aminoacyl-[protein] = an N-terminal L-phenylalanyl-L-alpha-aminoacyl-[protein] + tRNA(Phe)</text>
        <dbReference type="Rhea" id="RHEA:43632"/>
        <dbReference type="Rhea" id="RHEA-COMP:9668"/>
        <dbReference type="Rhea" id="RHEA-COMP:9699"/>
        <dbReference type="Rhea" id="RHEA-COMP:10636"/>
        <dbReference type="Rhea" id="RHEA-COMP:10637"/>
        <dbReference type="ChEBI" id="CHEBI:78442"/>
        <dbReference type="ChEBI" id="CHEBI:78531"/>
        <dbReference type="ChEBI" id="CHEBI:78597"/>
        <dbReference type="ChEBI" id="CHEBI:83561"/>
        <dbReference type="EC" id="2.3.2.6"/>
    </reaction>
</comment>
<dbReference type="InterPro" id="IPR004616">
    <property type="entry name" value="Leu/Phe-tRNA_Trfase"/>
</dbReference>
<protein>
    <recommendedName>
        <fullName evidence="11 15">Leucyl/phenylalanyl-tRNA--protein transferase</fullName>
        <ecNumber evidence="10 15">2.3.2.6</ecNumber>
    </recommendedName>
    <alternativeName>
        <fullName evidence="12 15">L/F-transferase</fullName>
    </alternativeName>
    <alternativeName>
        <fullName evidence="13 15">Leucyltransferase</fullName>
    </alternativeName>
    <alternativeName>
        <fullName evidence="14 15">Phenyalanyltransferase</fullName>
    </alternativeName>
</protein>
<keyword evidence="17" id="KW-1185">Reference proteome</keyword>
<dbReference type="FunFam" id="3.30.70.3550:FF:000001">
    <property type="entry name" value="Leucyl/phenylalanyl-tRNA--protein transferase"/>
    <property type="match status" value="1"/>
</dbReference>
<comment type="caution">
    <text evidence="16">The sequence shown here is derived from an EMBL/GenBank/DDBJ whole genome shotgun (WGS) entry which is preliminary data.</text>
</comment>
<name>A0A432YH22_9GAMM</name>
<dbReference type="RefSeq" id="WP_126754664.1">
    <property type="nucleotide sequence ID" value="NZ_PIPY01000007.1"/>
</dbReference>
<evidence type="ECO:0000256" key="9">
    <source>
        <dbReference type="ARBA" id="ARBA00061535"/>
    </source>
</evidence>
<evidence type="ECO:0000313" key="16">
    <source>
        <dbReference type="EMBL" id="RUO60259.1"/>
    </source>
</evidence>
<comment type="similarity">
    <text evidence="9 15">Belongs to the L/F-transferase family.</text>
</comment>
<evidence type="ECO:0000256" key="7">
    <source>
        <dbReference type="ARBA" id="ARBA00051538"/>
    </source>
</evidence>
<comment type="subcellular location">
    <subcellularLocation>
        <location evidence="1 15">Cytoplasm</location>
    </subcellularLocation>
</comment>
<dbReference type="Gene3D" id="3.30.70.3550">
    <property type="entry name" value="Leucyl/phenylalanyl-tRNA-protein transferase, N-terminal domain"/>
    <property type="match status" value="1"/>
</dbReference>
<dbReference type="HAMAP" id="MF_00688">
    <property type="entry name" value="Leu_Phe_trans"/>
    <property type="match status" value="1"/>
</dbReference>
<dbReference type="Pfam" id="PF03588">
    <property type="entry name" value="Leu_Phe_trans"/>
    <property type="match status" value="1"/>
</dbReference>
<evidence type="ECO:0000256" key="1">
    <source>
        <dbReference type="ARBA" id="ARBA00004496"/>
    </source>
</evidence>
<dbReference type="GO" id="GO:0005737">
    <property type="term" value="C:cytoplasm"/>
    <property type="evidence" value="ECO:0007669"/>
    <property type="project" value="UniProtKB-SubCell"/>
</dbReference>
<reference evidence="17" key="1">
    <citation type="journal article" date="2018" name="Front. Microbiol.">
        <title>Genome-Based Analysis Reveals the Taxonomy and Diversity of the Family Idiomarinaceae.</title>
        <authorList>
            <person name="Liu Y."/>
            <person name="Lai Q."/>
            <person name="Shao Z."/>
        </authorList>
    </citation>
    <scope>NUCLEOTIDE SEQUENCE [LARGE SCALE GENOMIC DNA]</scope>
    <source>
        <strain evidence="17">CVS-6</strain>
    </source>
</reference>
<evidence type="ECO:0000313" key="17">
    <source>
        <dbReference type="Proteomes" id="UP000288259"/>
    </source>
</evidence>
<dbReference type="OrthoDB" id="9790282at2"/>
<evidence type="ECO:0000256" key="6">
    <source>
        <dbReference type="ARBA" id="ARBA00050652"/>
    </source>
</evidence>
<dbReference type="GO" id="GO:0030163">
    <property type="term" value="P:protein catabolic process"/>
    <property type="evidence" value="ECO:0007669"/>
    <property type="project" value="UniProtKB-UniRule"/>
</dbReference>
<dbReference type="Proteomes" id="UP000288259">
    <property type="component" value="Unassembled WGS sequence"/>
</dbReference>
<keyword evidence="4 15" id="KW-0012">Acyltransferase</keyword>
<evidence type="ECO:0000256" key="10">
    <source>
        <dbReference type="ARBA" id="ARBA00066767"/>
    </source>
</evidence>
<comment type="catalytic activity">
    <reaction evidence="7 15">
        <text>N-terminal L-lysyl-[protein] + L-leucyl-tRNA(Leu) = N-terminal L-leucyl-L-lysyl-[protein] + tRNA(Leu) + H(+)</text>
        <dbReference type="Rhea" id="RHEA:12340"/>
        <dbReference type="Rhea" id="RHEA-COMP:9613"/>
        <dbReference type="Rhea" id="RHEA-COMP:9622"/>
        <dbReference type="Rhea" id="RHEA-COMP:12670"/>
        <dbReference type="Rhea" id="RHEA-COMP:12671"/>
        <dbReference type="ChEBI" id="CHEBI:15378"/>
        <dbReference type="ChEBI" id="CHEBI:65249"/>
        <dbReference type="ChEBI" id="CHEBI:78442"/>
        <dbReference type="ChEBI" id="CHEBI:78494"/>
        <dbReference type="ChEBI" id="CHEBI:133043"/>
        <dbReference type="EC" id="2.3.2.6"/>
    </reaction>
</comment>
<evidence type="ECO:0000256" key="14">
    <source>
        <dbReference type="ARBA" id="ARBA00083640"/>
    </source>
</evidence>
<dbReference type="InterPro" id="IPR042221">
    <property type="entry name" value="Leu/Phe-tRNA_Trfase_N"/>
</dbReference>
<dbReference type="InterPro" id="IPR042203">
    <property type="entry name" value="Leu/Phe-tRNA_Trfase_C"/>
</dbReference>
<evidence type="ECO:0000256" key="3">
    <source>
        <dbReference type="ARBA" id="ARBA00022679"/>
    </source>
</evidence>
<sequence length="238" mass="27293">MVYRLAARDNHFPRPELALREPDGLLAIGGDLSTDRLLNAYRNGIFPWFTEDDPPLWWSPDPRAVFTPQSIHESRSMRRFRRRTELTVTLNQAFAEVIRGCAQAHADGAGTWITEEMQRAYQRLHEEGHAHSIEIWRDGQLVGGMYGVAIPGIFCGESMFHRVTNASKLALLTFARHYFQAGGQLIDAQVPNEHLHSLGLKQLPRAQFLYQLRSFAQKSPPLAADFWQSRELKKEIEW</sequence>
<organism evidence="16 17">
    <name type="scientific">Pseudidiomarina insulisalsae</name>
    <dbReference type="NCBI Taxonomy" id="575789"/>
    <lineage>
        <taxon>Bacteria</taxon>
        <taxon>Pseudomonadati</taxon>
        <taxon>Pseudomonadota</taxon>
        <taxon>Gammaproteobacteria</taxon>
        <taxon>Alteromonadales</taxon>
        <taxon>Idiomarinaceae</taxon>
        <taxon>Pseudidiomarina</taxon>
    </lineage>
</organism>
<comment type="function">
    <text evidence="8 15">Functions in the N-end rule pathway of protein degradation where it conjugates Leu, Phe and, less efficiently, Met from aminoacyl-tRNAs to the N-termini of proteins containing an N-terminal arginine or lysine.</text>
</comment>
<dbReference type="GO" id="GO:0008914">
    <property type="term" value="F:leucyl-tRNA--protein transferase activity"/>
    <property type="evidence" value="ECO:0007669"/>
    <property type="project" value="UniProtKB-UniRule"/>
</dbReference>
<evidence type="ECO:0000256" key="5">
    <source>
        <dbReference type="ARBA" id="ARBA00050607"/>
    </source>
</evidence>
<accession>A0A432YH22</accession>
<gene>
    <name evidence="15" type="primary">aat</name>
    <name evidence="16" type="ORF">CWI71_07560</name>
</gene>
<keyword evidence="3 15" id="KW-0808">Transferase</keyword>
<dbReference type="Gene3D" id="3.40.630.70">
    <property type="entry name" value="Leucyl/phenylalanyl-tRNA-protein transferase, C-terminal domain"/>
    <property type="match status" value="1"/>
</dbReference>
<dbReference type="FunFam" id="3.40.630.70:FF:000001">
    <property type="entry name" value="Leucyl/phenylalanyl-tRNA--protein transferase"/>
    <property type="match status" value="1"/>
</dbReference>
<keyword evidence="2 15" id="KW-0963">Cytoplasm</keyword>
<dbReference type="NCBIfam" id="TIGR00667">
    <property type="entry name" value="aat"/>
    <property type="match status" value="1"/>
</dbReference>
<dbReference type="PANTHER" id="PTHR30098">
    <property type="entry name" value="LEUCYL/PHENYLALANYL-TRNA--PROTEIN TRANSFERASE"/>
    <property type="match status" value="1"/>
</dbReference>
<evidence type="ECO:0000256" key="12">
    <source>
        <dbReference type="ARBA" id="ARBA00077136"/>
    </source>
</evidence>
<evidence type="ECO:0000256" key="11">
    <source>
        <dbReference type="ARBA" id="ARBA00074372"/>
    </source>
</evidence>
<proteinExistence type="inferred from homology"/>
<evidence type="ECO:0000256" key="13">
    <source>
        <dbReference type="ARBA" id="ARBA00077165"/>
    </source>
</evidence>
<dbReference type="EMBL" id="PIPY01000007">
    <property type="protein sequence ID" value="RUO60259.1"/>
    <property type="molecule type" value="Genomic_DNA"/>
</dbReference>
<evidence type="ECO:0000256" key="2">
    <source>
        <dbReference type="ARBA" id="ARBA00022490"/>
    </source>
</evidence>
<dbReference type="PANTHER" id="PTHR30098:SF2">
    <property type="entry name" value="LEUCYL_PHENYLALANYL-TRNA--PROTEIN TRANSFERASE"/>
    <property type="match status" value="1"/>
</dbReference>